<dbReference type="AlphaFoldDB" id="A0A565AWC1"/>
<dbReference type="EMBL" id="CABITT030000002">
    <property type="protein sequence ID" value="VVA93691.1"/>
    <property type="molecule type" value="Genomic_DNA"/>
</dbReference>
<reference evidence="1" key="1">
    <citation type="submission" date="2019-07" db="EMBL/GenBank/DDBJ databases">
        <authorList>
            <person name="Dittberner H."/>
        </authorList>
    </citation>
    <scope>NUCLEOTIDE SEQUENCE [LARGE SCALE GENOMIC DNA]</scope>
</reference>
<accession>A0A565AWC1</accession>
<name>A0A565AWC1_9BRAS</name>
<evidence type="ECO:0000313" key="1">
    <source>
        <dbReference type="EMBL" id="VVA93691.1"/>
    </source>
</evidence>
<sequence>MDRVKSKSMCLNEETVICALTVARINRNPKFVTSFASCYDCVTFRKCTDNIQHFSVEPNHSDRISKLSYGKGSLLRFFVSTVYQQSFVEMGMLRIVDIRFLQLGCSNRRKQHRVAKFLKIIDAAFYYEIR</sequence>
<comment type="caution">
    <text evidence="1">The sequence shown here is derived from an EMBL/GenBank/DDBJ whole genome shotgun (WGS) entry which is preliminary data.</text>
</comment>
<dbReference type="Proteomes" id="UP000489600">
    <property type="component" value="Unassembled WGS sequence"/>
</dbReference>
<protein>
    <submittedName>
        <fullName evidence="1">Uncharacterized protein</fullName>
    </submittedName>
</protein>
<evidence type="ECO:0000313" key="2">
    <source>
        <dbReference type="Proteomes" id="UP000489600"/>
    </source>
</evidence>
<gene>
    <name evidence="1" type="ORF">ANE_LOCUS4136</name>
</gene>
<keyword evidence="2" id="KW-1185">Reference proteome</keyword>
<proteinExistence type="predicted"/>
<organism evidence="1 2">
    <name type="scientific">Arabis nemorensis</name>
    <dbReference type="NCBI Taxonomy" id="586526"/>
    <lineage>
        <taxon>Eukaryota</taxon>
        <taxon>Viridiplantae</taxon>
        <taxon>Streptophyta</taxon>
        <taxon>Embryophyta</taxon>
        <taxon>Tracheophyta</taxon>
        <taxon>Spermatophyta</taxon>
        <taxon>Magnoliopsida</taxon>
        <taxon>eudicotyledons</taxon>
        <taxon>Gunneridae</taxon>
        <taxon>Pentapetalae</taxon>
        <taxon>rosids</taxon>
        <taxon>malvids</taxon>
        <taxon>Brassicales</taxon>
        <taxon>Brassicaceae</taxon>
        <taxon>Arabideae</taxon>
        <taxon>Arabis</taxon>
    </lineage>
</organism>